<organism evidence="5 6">
    <name type="scientific">Isoptericola halotolerans</name>
    <dbReference type="NCBI Taxonomy" id="300560"/>
    <lineage>
        <taxon>Bacteria</taxon>
        <taxon>Bacillati</taxon>
        <taxon>Actinomycetota</taxon>
        <taxon>Actinomycetes</taxon>
        <taxon>Micrococcales</taxon>
        <taxon>Promicromonosporaceae</taxon>
        <taxon>Isoptericola</taxon>
    </lineage>
</organism>
<dbReference type="InterPro" id="IPR000792">
    <property type="entry name" value="Tscrpt_reg_LuxR_C"/>
</dbReference>
<dbReference type="InterPro" id="IPR036388">
    <property type="entry name" value="WH-like_DNA-bd_sf"/>
</dbReference>
<keyword evidence="1" id="KW-0805">Transcription regulation</keyword>
<evidence type="ECO:0000256" key="3">
    <source>
        <dbReference type="ARBA" id="ARBA00023163"/>
    </source>
</evidence>
<protein>
    <submittedName>
        <fullName evidence="5">DNA-binding CsgD family transcriptional regulator</fullName>
    </submittedName>
</protein>
<dbReference type="PROSITE" id="PS50043">
    <property type="entry name" value="HTH_LUXR_2"/>
    <property type="match status" value="1"/>
</dbReference>
<reference evidence="5 6" key="1">
    <citation type="submission" date="2020-05" db="EMBL/GenBank/DDBJ databases">
        <title>Genomic Encyclopedia of Type Strains, Phase III (KMG-III): the genomes of soil and plant-associated and newly described type strains.</title>
        <authorList>
            <person name="Whitman W."/>
        </authorList>
    </citation>
    <scope>NUCLEOTIDE SEQUENCE [LARGE SCALE GENOMIC DNA]</scope>
    <source>
        <strain evidence="5 6">KCTC 19046</strain>
    </source>
</reference>
<dbReference type="GO" id="GO:0003677">
    <property type="term" value="F:DNA binding"/>
    <property type="evidence" value="ECO:0007669"/>
    <property type="project" value="UniProtKB-KW"/>
</dbReference>
<evidence type="ECO:0000313" key="6">
    <source>
        <dbReference type="Proteomes" id="UP000757540"/>
    </source>
</evidence>
<dbReference type="EMBL" id="JABEZU010000002">
    <property type="protein sequence ID" value="NOV97189.1"/>
    <property type="molecule type" value="Genomic_DNA"/>
</dbReference>
<dbReference type="Gene3D" id="1.10.10.10">
    <property type="entry name" value="Winged helix-like DNA-binding domain superfamily/Winged helix DNA-binding domain"/>
    <property type="match status" value="1"/>
</dbReference>
<dbReference type="RefSeq" id="WP_171783429.1">
    <property type="nucleotide sequence ID" value="NZ_BAAAML010000014.1"/>
</dbReference>
<dbReference type="SUPFAM" id="SSF46894">
    <property type="entry name" value="C-terminal effector domain of the bipartite response regulators"/>
    <property type="match status" value="1"/>
</dbReference>
<evidence type="ECO:0000313" key="5">
    <source>
        <dbReference type="EMBL" id="NOV97189.1"/>
    </source>
</evidence>
<dbReference type="PANTHER" id="PTHR44688:SF16">
    <property type="entry name" value="DNA-BINDING TRANSCRIPTIONAL ACTIVATOR DEVR_DOSR"/>
    <property type="match status" value="1"/>
</dbReference>
<proteinExistence type="predicted"/>
<dbReference type="CDD" id="cd06170">
    <property type="entry name" value="LuxR_C_like"/>
    <property type="match status" value="1"/>
</dbReference>
<evidence type="ECO:0000256" key="2">
    <source>
        <dbReference type="ARBA" id="ARBA00023125"/>
    </source>
</evidence>
<sequence length="555" mass="56314">MTSHRIAEVLAGLGAESRTPVAPHVAARLDRAVGGDLTALAQVAAVLRPEHLAGTALLPDPLPTVPAGRSGRSGAALEADGRRVLLCAAVAVTDRADVLVRAVGPSVRSLLDGPAAAGIELADGRFRVVDAPLRCLVHDDADLAARTAAHVALARASRECGEHGAALWHTALSTVAGDALLADGLVELAAALADRGAVEAAEEVAREAASHGTGERRARAFLAAGRAALWGGHLVDAEDWLRRAAGCDVPSVARAAEHCAAAVGALRAGSTVAGAAWAAVRPAGPGARLARLVEPLVHVTASRADRAAMTGIVGCLRVLDTDAQAAAERLAGLVLGLEPAPPRPGRWPRATGALSPTAEAHVRVVQALLLLRTAAVEEAATVLDDAVVRLPVAHVAGGLAAVLCRRLDALDPARTDAVATALESTGPRWTEAAVAAAGGAAPAARGAAGRTSGQMTGRPPLLAIATSRRAAGAATTRARPGRSGWSSLLTAREEEVAGLVAAGMTNREVAAALCVSVRTVEVHLSRAFRKLGVRTRSELVVLALTPAGWPVVENT</sequence>
<dbReference type="PROSITE" id="PS00622">
    <property type="entry name" value="HTH_LUXR_1"/>
    <property type="match status" value="1"/>
</dbReference>
<evidence type="ECO:0000259" key="4">
    <source>
        <dbReference type="PROSITE" id="PS50043"/>
    </source>
</evidence>
<accession>A0ABX2A311</accession>
<dbReference type="SMART" id="SM00421">
    <property type="entry name" value="HTH_LUXR"/>
    <property type="match status" value="1"/>
</dbReference>
<dbReference type="PRINTS" id="PR00038">
    <property type="entry name" value="HTHLUXR"/>
</dbReference>
<comment type="caution">
    <text evidence="5">The sequence shown here is derived from an EMBL/GenBank/DDBJ whole genome shotgun (WGS) entry which is preliminary data.</text>
</comment>
<keyword evidence="6" id="KW-1185">Reference proteome</keyword>
<dbReference type="Proteomes" id="UP000757540">
    <property type="component" value="Unassembled WGS sequence"/>
</dbReference>
<feature type="domain" description="HTH luxR-type" evidence="4">
    <location>
        <begin position="482"/>
        <end position="547"/>
    </location>
</feature>
<evidence type="ECO:0000256" key="1">
    <source>
        <dbReference type="ARBA" id="ARBA00023015"/>
    </source>
</evidence>
<dbReference type="PANTHER" id="PTHR44688">
    <property type="entry name" value="DNA-BINDING TRANSCRIPTIONAL ACTIVATOR DEVR_DOSR"/>
    <property type="match status" value="1"/>
</dbReference>
<dbReference type="Pfam" id="PF00196">
    <property type="entry name" value="GerE"/>
    <property type="match status" value="1"/>
</dbReference>
<keyword evidence="3" id="KW-0804">Transcription</keyword>
<name>A0ABX2A311_9MICO</name>
<dbReference type="InterPro" id="IPR016032">
    <property type="entry name" value="Sig_transdc_resp-reg_C-effctor"/>
</dbReference>
<gene>
    <name evidence="5" type="ORF">HDG69_001764</name>
</gene>
<keyword evidence="2 5" id="KW-0238">DNA-binding</keyword>